<dbReference type="InterPro" id="IPR015947">
    <property type="entry name" value="PUA-like_sf"/>
</dbReference>
<dbReference type="InterPro" id="IPR032819">
    <property type="entry name" value="TruB_C"/>
</dbReference>
<accession>A0A7M2JZN2</accession>
<dbReference type="Gene3D" id="2.30.130.10">
    <property type="entry name" value="PUA domain"/>
    <property type="match status" value="1"/>
</dbReference>
<comment type="similarity">
    <text evidence="2 5">Belongs to the pseudouridine synthase TruB family. Type 1 subfamily.</text>
</comment>
<dbReference type="InterPro" id="IPR002501">
    <property type="entry name" value="PsdUridine_synth_N"/>
</dbReference>
<dbReference type="InterPro" id="IPR015240">
    <property type="entry name" value="tRNA_sdUridine_synth_fam1_C"/>
</dbReference>
<dbReference type="InterPro" id="IPR014780">
    <property type="entry name" value="tRNA_psdUridine_synth_TruB"/>
</dbReference>
<dbReference type="Pfam" id="PF09157">
    <property type="entry name" value="TruB-C_2"/>
    <property type="match status" value="1"/>
</dbReference>
<evidence type="ECO:0000256" key="2">
    <source>
        <dbReference type="ARBA" id="ARBA00005642"/>
    </source>
</evidence>
<organism evidence="6">
    <name type="scientific">Vibrio coralliilyticus</name>
    <dbReference type="NCBI Taxonomy" id="190893"/>
    <lineage>
        <taxon>Bacteria</taxon>
        <taxon>Pseudomonadati</taxon>
        <taxon>Pseudomonadota</taxon>
        <taxon>Gammaproteobacteria</taxon>
        <taxon>Vibrionales</taxon>
        <taxon>Vibrionaceae</taxon>
        <taxon>Vibrio</taxon>
    </lineage>
</organism>
<dbReference type="CDD" id="cd21152">
    <property type="entry name" value="PUA_TruB_bacterial"/>
    <property type="match status" value="1"/>
</dbReference>
<dbReference type="SUPFAM" id="SSF55120">
    <property type="entry name" value="Pseudouridine synthase"/>
    <property type="match status" value="1"/>
</dbReference>
<dbReference type="InterPro" id="IPR020103">
    <property type="entry name" value="PsdUridine_synth_cat_dom_sf"/>
</dbReference>
<evidence type="ECO:0000256" key="1">
    <source>
        <dbReference type="ARBA" id="ARBA00000385"/>
    </source>
</evidence>
<evidence type="ECO:0000256" key="3">
    <source>
        <dbReference type="ARBA" id="ARBA00022694"/>
    </source>
</evidence>
<dbReference type="AlphaFoldDB" id="A0A7M2JZN2"/>
<dbReference type="InterPro" id="IPR036974">
    <property type="entry name" value="PUA_sf"/>
</dbReference>
<evidence type="ECO:0000256" key="4">
    <source>
        <dbReference type="ARBA" id="ARBA00023235"/>
    </source>
</evidence>
<dbReference type="Gene3D" id="3.30.2350.10">
    <property type="entry name" value="Pseudouridine synthase"/>
    <property type="match status" value="1"/>
</dbReference>
<dbReference type="EMBL" id="JXXR01000021">
    <property type="protein sequence ID" value="KJY68735.1"/>
    <property type="molecule type" value="Genomic_DNA"/>
</dbReference>
<dbReference type="FunFam" id="3.30.2350.10:FF:000003">
    <property type="entry name" value="tRNA pseudouridine synthase B"/>
    <property type="match status" value="1"/>
</dbReference>
<dbReference type="GO" id="GO:0160148">
    <property type="term" value="F:tRNA pseudouridine(55) synthase activity"/>
    <property type="evidence" value="ECO:0007669"/>
    <property type="project" value="UniProtKB-EC"/>
</dbReference>
<protein>
    <recommendedName>
        <fullName evidence="5">tRNA pseudouridine synthase B</fullName>
        <ecNumber evidence="5">5.4.99.25</ecNumber>
    </recommendedName>
    <alternativeName>
        <fullName evidence="5">tRNA pseudouridine(55) synthase</fullName>
        <shortName evidence="5">Psi55 synthase</shortName>
    </alternativeName>
    <alternativeName>
        <fullName evidence="5">tRNA pseudouridylate synthase</fullName>
    </alternativeName>
    <alternativeName>
        <fullName evidence="5">tRNA-uridine isomerase</fullName>
    </alternativeName>
</protein>
<dbReference type="NCBIfam" id="TIGR00431">
    <property type="entry name" value="TruB"/>
    <property type="match status" value="1"/>
</dbReference>
<dbReference type="GO" id="GO:0031119">
    <property type="term" value="P:tRNA pseudouridine synthesis"/>
    <property type="evidence" value="ECO:0007669"/>
    <property type="project" value="UniProtKB-UniRule"/>
</dbReference>
<dbReference type="SUPFAM" id="SSF88697">
    <property type="entry name" value="PUA domain-like"/>
    <property type="match status" value="1"/>
</dbReference>
<sequence>MARRRKGRPIDGVILLDKPTGISSNDALQKVKRIYFAEKAGHTGALDPLATGMLPICLGEATKFSQFLLDSDKRYRVIAKLGERTNTSDSDGEVVETRPVDVDMTKLEACIDKFRGESDQVPSMFSALKYQGKPLYEYARQGIEVPREARKITVYEIILHRFEGDEVEMEVHCSKGTYIRTIVDDLGEMLGCGAHVTMLRRTAVANYPYEKMVTLEQLNELLEQAHSDEVAPREVLDPLLLPMDTAVEDLPEVNLNAEQTDLVQHGQPVYVLGVPEGTLRMTSGDERTFIGVAELNDYGKVAPKRLVVFRD</sequence>
<evidence type="ECO:0000256" key="5">
    <source>
        <dbReference type="HAMAP-Rule" id="MF_01080"/>
    </source>
</evidence>
<keyword evidence="4 5" id="KW-0413">Isomerase</keyword>
<dbReference type="Pfam" id="PF16198">
    <property type="entry name" value="TruB_C_2"/>
    <property type="match status" value="1"/>
</dbReference>
<proteinExistence type="inferred from homology"/>
<dbReference type="GO" id="GO:1990481">
    <property type="term" value="P:mRNA pseudouridine synthesis"/>
    <property type="evidence" value="ECO:0007669"/>
    <property type="project" value="TreeGrafter"/>
</dbReference>
<comment type="function">
    <text evidence="5">Responsible for synthesis of pseudouridine from uracil-55 in the psi GC loop of transfer RNAs.</text>
</comment>
<dbReference type="GO" id="GO:0003723">
    <property type="term" value="F:RNA binding"/>
    <property type="evidence" value="ECO:0007669"/>
    <property type="project" value="InterPro"/>
</dbReference>
<keyword evidence="3 5" id="KW-0819">tRNA processing</keyword>
<dbReference type="Pfam" id="PF01509">
    <property type="entry name" value="TruB_N"/>
    <property type="match status" value="1"/>
</dbReference>
<dbReference type="CDD" id="cd02573">
    <property type="entry name" value="PseudoU_synth_EcTruB"/>
    <property type="match status" value="1"/>
</dbReference>
<comment type="caution">
    <text evidence="6">The sequence shown here is derived from an EMBL/GenBank/DDBJ whole genome shotgun (WGS) entry which is preliminary data.</text>
</comment>
<evidence type="ECO:0000313" key="6">
    <source>
        <dbReference type="EMBL" id="KJY68735.1"/>
    </source>
</evidence>
<feature type="active site" description="Nucleophile" evidence="5">
    <location>
        <position position="47"/>
    </location>
</feature>
<name>A0A7M2JZN2_9VIBR</name>
<dbReference type="EC" id="5.4.99.25" evidence="5"/>
<dbReference type="PANTHER" id="PTHR13767">
    <property type="entry name" value="TRNA-PSEUDOURIDINE SYNTHASE"/>
    <property type="match status" value="1"/>
</dbReference>
<reference evidence="6" key="1">
    <citation type="journal article" date="2015" name="BMC Genomics">
        <title>Genome mining reveals unlocked bioactive potential of marine Gram-negative bacteria.</title>
        <authorList>
            <person name="Machado H."/>
            <person name="Sonnenschein E.C."/>
            <person name="Melchiorsen J."/>
            <person name="Gram L."/>
        </authorList>
    </citation>
    <scope>NUCLEOTIDE SEQUENCE</scope>
    <source>
        <strain evidence="6">S2052</strain>
    </source>
</reference>
<dbReference type="RefSeq" id="WP_045987008.1">
    <property type="nucleotide sequence ID" value="NZ_CP063051.1"/>
</dbReference>
<dbReference type="HAMAP" id="MF_01080">
    <property type="entry name" value="TruB_bact"/>
    <property type="match status" value="1"/>
</dbReference>
<comment type="catalytic activity">
    <reaction evidence="1 5">
        <text>uridine(55) in tRNA = pseudouridine(55) in tRNA</text>
        <dbReference type="Rhea" id="RHEA:42532"/>
        <dbReference type="Rhea" id="RHEA-COMP:10101"/>
        <dbReference type="Rhea" id="RHEA-COMP:10102"/>
        <dbReference type="ChEBI" id="CHEBI:65314"/>
        <dbReference type="ChEBI" id="CHEBI:65315"/>
        <dbReference type="EC" id="5.4.99.25"/>
    </reaction>
</comment>
<dbReference type="PANTHER" id="PTHR13767:SF2">
    <property type="entry name" value="PSEUDOURIDYLATE SYNTHASE TRUB1"/>
    <property type="match status" value="1"/>
</dbReference>
<gene>
    <name evidence="5 6" type="primary">truB</name>
    <name evidence="6" type="ORF">TW71_19480</name>
</gene>